<dbReference type="RefSeq" id="WP_249738470.1">
    <property type="nucleotide sequence ID" value="NZ_JAKNCJ010000012.1"/>
</dbReference>
<name>A0ABT0R652_9MICO</name>
<gene>
    <name evidence="1" type="ORF">Bequi_13550</name>
</gene>
<evidence type="ECO:0000313" key="1">
    <source>
        <dbReference type="EMBL" id="MCL6424390.1"/>
    </source>
</evidence>
<sequence>MSNPSKNKGDRAEREYLAYFAREHAEHMRDDAMRHLGAGRRDDVGDVRLMHGVATQVKHYANPSTAILHAVDGARRQRENARDSLGVGIVKIPRARAPRPVWLACAYLEDFPQLRAGELEEIGEVFRISGRMLTWLASADEPKTIAQARAAATTKAQLRALGPAPCSDLLQRIALWHIGGRIIAVAPEPAWVLRAAAHLARGDEALGLAQDASVSAPTGLVA</sequence>
<protein>
    <submittedName>
        <fullName evidence="1">Uncharacterized protein</fullName>
    </submittedName>
</protein>
<dbReference type="Proteomes" id="UP001203761">
    <property type="component" value="Unassembled WGS sequence"/>
</dbReference>
<dbReference type="EMBL" id="JAKNCJ010000012">
    <property type="protein sequence ID" value="MCL6424390.1"/>
    <property type="molecule type" value="Genomic_DNA"/>
</dbReference>
<keyword evidence="2" id="KW-1185">Reference proteome</keyword>
<comment type="caution">
    <text evidence="1">The sequence shown here is derived from an EMBL/GenBank/DDBJ whole genome shotgun (WGS) entry which is preliminary data.</text>
</comment>
<accession>A0ABT0R652</accession>
<proteinExistence type="predicted"/>
<reference evidence="1" key="1">
    <citation type="submission" date="2022-02" db="EMBL/GenBank/DDBJ databases">
        <authorList>
            <person name="Lee M."/>
            <person name="Kim S.-J."/>
            <person name="Jung M.-Y."/>
        </authorList>
    </citation>
    <scope>NUCLEOTIDE SEQUENCE</scope>
    <source>
        <strain evidence="1">JHP9</strain>
    </source>
</reference>
<evidence type="ECO:0000313" key="2">
    <source>
        <dbReference type="Proteomes" id="UP001203761"/>
    </source>
</evidence>
<organism evidence="1 2">
    <name type="scientific">Brachybacterium equifaecis</name>
    <dbReference type="NCBI Taxonomy" id="2910770"/>
    <lineage>
        <taxon>Bacteria</taxon>
        <taxon>Bacillati</taxon>
        <taxon>Actinomycetota</taxon>
        <taxon>Actinomycetes</taxon>
        <taxon>Micrococcales</taxon>
        <taxon>Dermabacteraceae</taxon>
        <taxon>Brachybacterium</taxon>
    </lineage>
</organism>